<dbReference type="EMBL" id="KR700095">
    <property type="protein sequence ID" value="AKJ81034.1"/>
    <property type="molecule type" value="Viral_cRNA"/>
</dbReference>
<proteinExistence type="predicted"/>
<evidence type="ECO:0000256" key="2">
    <source>
        <dbReference type="ARBA" id="ARBA00023200"/>
    </source>
</evidence>
<keyword evidence="1" id="KW-1048">Host nucleus</keyword>
<accession>A0A0K0NC05</accession>
<gene>
    <name evidence="3" type="primary">PB1-F2</name>
</gene>
<evidence type="ECO:0000256" key="1">
    <source>
        <dbReference type="ARBA" id="ARBA00022562"/>
    </source>
</evidence>
<name>A0A0K0NC05_9INFA</name>
<dbReference type="Pfam" id="PF11986">
    <property type="entry name" value="PB1-F2"/>
    <property type="match status" value="1"/>
</dbReference>
<dbReference type="InterPro" id="IPR021045">
    <property type="entry name" value="Flu_proapoptotic_PB1-F2"/>
</dbReference>
<evidence type="ECO:0000313" key="3">
    <source>
        <dbReference type="EMBL" id="AKJ81034.1"/>
    </source>
</evidence>
<protein>
    <submittedName>
        <fullName evidence="3">Putative PB1-F2 protein</fullName>
    </submittedName>
</protein>
<organism evidence="3">
    <name type="scientific">Influenza A virus</name>
    <name type="common">A/swine/Denmark/10779-2/2012(H1N2)</name>
    <dbReference type="NCBI Taxonomy" id="1640318"/>
    <lineage>
        <taxon>Viruses</taxon>
        <taxon>Riboviria</taxon>
        <taxon>Orthornavirae</taxon>
        <taxon>Negarnaviricota</taxon>
        <taxon>Polyploviricotina</taxon>
        <taxon>Insthoviricetes</taxon>
        <taxon>Articulavirales</taxon>
        <taxon>Orthomyxoviridae</taxon>
        <taxon>Alphainfluenzavirus</taxon>
        <taxon>Alphainfluenzavirus influenzae</taxon>
        <taxon>Influenza A virus</taxon>
    </lineage>
</organism>
<reference evidence="3" key="1">
    <citation type="journal article" date="2015" name="J. Virol.">
        <title>Molecular Epidemiology and Evolution of Influenza Viruses Circulating within European Swine between 2009 and 2013.</title>
        <authorList>
            <consortium name="ESNIP3 Consortium"/>
            <person name="Watson S.J."/>
            <person name="Langat P."/>
            <person name="Reid S.M."/>
            <person name="Lam T.T."/>
            <person name="Cotten M."/>
            <person name="Kelly M."/>
            <person name="Van Reeth K."/>
            <person name="Qiu Y."/>
            <person name="Simon G."/>
            <person name="Bonin E."/>
            <person name="Foni E."/>
            <person name="Chiapponi C."/>
            <person name="Larsen L."/>
            <person name="Hjulsager C."/>
            <person name="Markowska-Daniel I."/>
            <person name="Urbaniak K."/>
            <person name="Durrwald R."/>
            <person name="Schlegel M."/>
            <person name="Huovilainen A."/>
            <person name="Davidson I."/>
            <person name="Dan A."/>
            <person name="Loeffen W."/>
            <person name="Edwards S."/>
            <person name="Bublot M."/>
            <person name="Vila T."/>
            <person name="Maldonado J."/>
            <person name="Valls L."/>
            <person name="Brown I.H."/>
            <person name="Pybus O.G."/>
            <person name="Kellam P."/>
        </authorList>
    </citation>
    <scope>NUCLEOTIDE SEQUENCE</scope>
    <source>
        <strain evidence="3">A/swine/Denmark/10779-2/2012</strain>
    </source>
</reference>
<sequence>MDHYPRTMNQADMHKQTVFWRQWPSWRSPIQEYLKTRVLKQWRLSNKQEWTN</sequence>
<keyword evidence="2" id="KW-1035">Host cytoplasm</keyword>